<evidence type="ECO:0000259" key="6">
    <source>
        <dbReference type="Pfam" id="PF08281"/>
    </source>
</evidence>
<dbReference type="RefSeq" id="WP_288882607.1">
    <property type="nucleotide sequence ID" value="NZ_CBFGNQ010000008.1"/>
</dbReference>
<dbReference type="InterPro" id="IPR013324">
    <property type="entry name" value="RNA_pol_sigma_r3/r4-like"/>
</dbReference>
<dbReference type="InterPro" id="IPR013325">
    <property type="entry name" value="RNA_pol_sigma_r2"/>
</dbReference>
<dbReference type="InterPro" id="IPR036388">
    <property type="entry name" value="WH-like_DNA-bd_sf"/>
</dbReference>
<dbReference type="Proteomes" id="UP001378956">
    <property type="component" value="Unassembled WGS sequence"/>
</dbReference>
<reference evidence="7 8" key="1">
    <citation type="submission" date="2024-03" db="EMBL/GenBank/DDBJ databases">
        <title>Sequence of Lycoming College Course Isolates.</title>
        <authorList>
            <person name="Plotts O."/>
            <person name="Newman J."/>
        </authorList>
    </citation>
    <scope>NUCLEOTIDE SEQUENCE [LARGE SCALE GENOMIC DNA]</scope>
    <source>
        <strain evidence="7 8">CJB-3</strain>
    </source>
</reference>
<keyword evidence="4" id="KW-0804">Transcription</keyword>
<dbReference type="InterPro" id="IPR007627">
    <property type="entry name" value="RNA_pol_sigma70_r2"/>
</dbReference>
<evidence type="ECO:0000256" key="4">
    <source>
        <dbReference type="ARBA" id="ARBA00023163"/>
    </source>
</evidence>
<keyword evidence="8" id="KW-1185">Reference proteome</keyword>
<dbReference type="EMBL" id="JBBEUB010000008">
    <property type="protein sequence ID" value="MEJ2904929.1"/>
    <property type="molecule type" value="Genomic_DNA"/>
</dbReference>
<dbReference type="InterPro" id="IPR039425">
    <property type="entry name" value="RNA_pol_sigma-70-like"/>
</dbReference>
<evidence type="ECO:0000259" key="5">
    <source>
        <dbReference type="Pfam" id="PF04542"/>
    </source>
</evidence>
<name>A0ABU8NSL2_9SPHI</name>
<evidence type="ECO:0000256" key="2">
    <source>
        <dbReference type="ARBA" id="ARBA00023015"/>
    </source>
</evidence>
<dbReference type="PANTHER" id="PTHR43133">
    <property type="entry name" value="RNA POLYMERASE ECF-TYPE SIGMA FACTO"/>
    <property type="match status" value="1"/>
</dbReference>
<dbReference type="SUPFAM" id="SSF88946">
    <property type="entry name" value="Sigma2 domain of RNA polymerase sigma factors"/>
    <property type="match status" value="1"/>
</dbReference>
<evidence type="ECO:0000313" key="8">
    <source>
        <dbReference type="Proteomes" id="UP001378956"/>
    </source>
</evidence>
<proteinExistence type="inferred from homology"/>
<keyword evidence="2" id="KW-0805">Transcription regulation</keyword>
<dbReference type="Gene3D" id="1.10.10.10">
    <property type="entry name" value="Winged helix-like DNA-binding domain superfamily/Winged helix DNA-binding domain"/>
    <property type="match status" value="1"/>
</dbReference>
<comment type="caution">
    <text evidence="7">The sequence shown here is derived from an EMBL/GenBank/DDBJ whole genome shotgun (WGS) entry which is preliminary data.</text>
</comment>
<accession>A0ABU8NSL2</accession>
<dbReference type="InterPro" id="IPR014284">
    <property type="entry name" value="RNA_pol_sigma-70_dom"/>
</dbReference>
<evidence type="ECO:0000256" key="3">
    <source>
        <dbReference type="ARBA" id="ARBA00023082"/>
    </source>
</evidence>
<feature type="domain" description="RNA polymerase sigma-70 region 2" evidence="5">
    <location>
        <begin position="27"/>
        <end position="94"/>
    </location>
</feature>
<dbReference type="Pfam" id="PF04542">
    <property type="entry name" value="Sigma70_r2"/>
    <property type="match status" value="1"/>
</dbReference>
<feature type="domain" description="RNA polymerase sigma factor 70 region 4 type 2" evidence="6">
    <location>
        <begin position="118"/>
        <end position="170"/>
    </location>
</feature>
<dbReference type="PANTHER" id="PTHR43133:SF46">
    <property type="entry name" value="RNA POLYMERASE SIGMA-70 FACTOR ECF SUBFAMILY"/>
    <property type="match status" value="1"/>
</dbReference>
<gene>
    <name evidence="7" type="ORF">WAE58_20960</name>
</gene>
<keyword evidence="3" id="KW-0731">Sigma factor</keyword>
<evidence type="ECO:0000313" key="7">
    <source>
        <dbReference type="EMBL" id="MEJ2904929.1"/>
    </source>
</evidence>
<dbReference type="Gene3D" id="1.10.1740.10">
    <property type="match status" value="1"/>
</dbReference>
<dbReference type="Pfam" id="PF08281">
    <property type="entry name" value="Sigma70_r4_2"/>
    <property type="match status" value="1"/>
</dbReference>
<evidence type="ECO:0000256" key="1">
    <source>
        <dbReference type="ARBA" id="ARBA00010641"/>
    </source>
</evidence>
<dbReference type="NCBIfam" id="TIGR02937">
    <property type="entry name" value="sigma70-ECF"/>
    <property type="match status" value="1"/>
</dbReference>
<comment type="similarity">
    <text evidence="1">Belongs to the sigma-70 factor family. ECF subfamily.</text>
</comment>
<dbReference type="InterPro" id="IPR013249">
    <property type="entry name" value="RNA_pol_sigma70_r4_t2"/>
</dbReference>
<dbReference type="SUPFAM" id="SSF88659">
    <property type="entry name" value="Sigma3 and sigma4 domains of RNA polymerase sigma factors"/>
    <property type="match status" value="1"/>
</dbReference>
<sequence length="196" mass="22109">MISSITFQDKLITECIQGNPRAQQEIFNAYSQKMMALTSRYASDTMEAEDILMLGFKKVFDRISSYNASGSFEGWIRRIMINCAINVYQQNQRRIPTQPMEEAINLPGYYSTNSTDTEYLLMALQNLPGCLRGPFNLFAIEGFSHKEIAENLGISEVLSKVRVTRARKALREALSSGLKKSIYAKSTPKSILDNLA</sequence>
<protein>
    <submittedName>
        <fullName evidence="7">Sigma-70 family RNA polymerase sigma factor</fullName>
    </submittedName>
</protein>
<organism evidence="7 8">
    <name type="scientific">Pedobacter panaciterrae</name>
    <dbReference type="NCBI Taxonomy" id="363849"/>
    <lineage>
        <taxon>Bacteria</taxon>
        <taxon>Pseudomonadati</taxon>
        <taxon>Bacteroidota</taxon>
        <taxon>Sphingobacteriia</taxon>
        <taxon>Sphingobacteriales</taxon>
        <taxon>Sphingobacteriaceae</taxon>
        <taxon>Pedobacter</taxon>
    </lineage>
</organism>